<dbReference type="EMBL" id="MK072240">
    <property type="protein sequence ID" value="AYV80373.1"/>
    <property type="molecule type" value="Genomic_DNA"/>
</dbReference>
<organism evidence="2">
    <name type="scientific">Gaeavirus sp</name>
    <dbReference type="NCBI Taxonomy" id="2487767"/>
    <lineage>
        <taxon>Viruses</taxon>
        <taxon>Varidnaviria</taxon>
        <taxon>Bamfordvirae</taxon>
        <taxon>Nucleocytoviricota</taxon>
        <taxon>Megaviricetes</taxon>
        <taxon>Imitervirales</taxon>
        <taxon>Mimiviridae</taxon>
        <taxon>Klosneuvirinae</taxon>
    </lineage>
</organism>
<proteinExistence type="predicted"/>
<evidence type="ECO:0000256" key="1">
    <source>
        <dbReference type="ARBA" id="ARBA00022737"/>
    </source>
</evidence>
<dbReference type="Gene3D" id="3.80.10.10">
    <property type="entry name" value="Ribonuclease Inhibitor"/>
    <property type="match status" value="1"/>
</dbReference>
<dbReference type="InterPro" id="IPR032675">
    <property type="entry name" value="LRR_dom_sf"/>
</dbReference>
<reference evidence="2" key="1">
    <citation type="submission" date="2018-10" db="EMBL/GenBank/DDBJ databases">
        <title>Hidden diversity of soil giant viruses.</title>
        <authorList>
            <person name="Schulz F."/>
            <person name="Alteio L."/>
            <person name="Goudeau D."/>
            <person name="Ryan E.M."/>
            <person name="Malmstrom R.R."/>
            <person name="Blanchard J."/>
            <person name="Woyke T."/>
        </authorList>
    </citation>
    <scope>NUCLEOTIDE SEQUENCE</scope>
    <source>
        <strain evidence="2">GAV1</strain>
    </source>
</reference>
<keyword evidence="1" id="KW-0677">Repeat</keyword>
<gene>
    <name evidence="2" type="ORF">Gaeavirus42_5</name>
</gene>
<dbReference type="Pfam" id="PF13306">
    <property type="entry name" value="LRR_5"/>
    <property type="match status" value="2"/>
</dbReference>
<protein>
    <submittedName>
        <fullName evidence="2">Uncharacterized protein</fullName>
    </submittedName>
</protein>
<sequence length="319" mass="36568">MYTSILESDLATTDSTQKYEINTLRLGSLYDNDYYGNMLLFDNNKGLVIMRLNDINLQKYAFSQSIKKLELYNCLFNPTTDFTFLTNLTKVTIGKKYSKQLSTLEFPSKLEKIKVMNNVTNITSNTIFHENLLTLTIHPMYKHQLTNIILPTSLKKLKLGNSDSLKHITIPSNLKELSIYSFEDFITLNDIESQHIKKIIIHSILEYEQPIQIKIPSSVTCIGLYDLTLLKHISYSSSLTKLHLLGDEESINDLPITLEKLVLHEFICIRTDITNLPPSLQQIKINGINITTTDIYHKIKRLPYACTIVDKDNNITSLS</sequence>
<dbReference type="InterPro" id="IPR026906">
    <property type="entry name" value="LRR_5"/>
</dbReference>
<dbReference type="PANTHER" id="PTHR32134:SF92">
    <property type="entry name" value="FNIP REPEAT-CONTAINING PROTEIN"/>
    <property type="match status" value="1"/>
</dbReference>
<evidence type="ECO:0000313" key="2">
    <source>
        <dbReference type="EMBL" id="AYV80373.1"/>
    </source>
</evidence>
<name>A0A3G5A3G4_9VIRU</name>
<dbReference type="PANTHER" id="PTHR32134">
    <property type="entry name" value="FNIP REPEAT-CONTAINING PROTEIN"/>
    <property type="match status" value="1"/>
</dbReference>
<dbReference type="InterPro" id="IPR051251">
    <property type="entry name" value="STK_FNIP-Repeat"/>
</dbReference>
<accession>A0A3G5A3G4</accession>